<dbReference type="EMBL" id="MU266923">
    <property type="protein sequence ID" value="KAH7917837.1"/>
    <property type="molecule type" value="Genomic_DNA"/>
</dbReference>
<name>A0ACB8AZH2_9AGAM</name>
<dbReference type="Proteomes" id="UP000790709">
    <property type="component" value="Unassembled WGS sequence"/>
</dbReference>
<proteinExistence type="predicted"/>
<comment type="caution">
    <text evidence="1">The sequence shown here is derived from an EMBL/GenBank/DDBJ whole genome shotgun (WGS) entry which is preliminary data.</text>
</comment>
<keyword evidence="2" id="KW-1185">Reference proteome</keyword>
<gene>
    <name evidence="1" type="ORF">BV22DRAFT_1135078</name>
</gene>
<evidence type="ECO:0000313" key="2">
    <source>
        <dbReference type="Proteomes" id="UP000790709"/>
    </source>
</evidence>
<protein>
    <submittedName>
        <fullName evidence="1">Uncharacterized protein</fullName>
    </submittedName>
</protein>
<reference evidence="1" key="1">
    <citation type="journal article" date="2021" name="New Phytol.">
        <title>Evolutionary innovations through gain and loss of genes in the ectomycorrhizal Boletales.</title>
        <authorList>
            <person name="Wu G."/>
            <person name="Miyauchi S."/>
            <person name="Morin E."/>
            <person name="Kuo A."/>
            <person name="Drula E."/>
            <person name="Varga T."/>
            <person name="Kohler A."/>
            <person name="Feng B."/>
            <person name="Cao Y."/>
            <person name="Lipzen A."/>
            <person name="Daum C."/>
            <person name="Hundley H."/>
            <person name="Pangilinan J."/>
            <person name="Johnson J."/>
            <person name="Barry K."/>
            <person name="LaButti K."/>
            <person name="Ng V."/>
            <person name="Ahrendt S."/>
            <person name="Min B."/>
            <person name="Choi I.G."/>
            <person name="Park H."/>
            <person name="Plett J.M."/>
            <person name="Magnuson J."/>
            <person name="Spatafora J.W."/>
            <person name="Nagy L.G."/>
            <person name="Henrissat B."/>
            <person name="Grigoriev I.V."/>
            <person name="Yang Z.L."/>
            <person name="Xu J."/>
            <person name="Martin F.M."/>
        </authorList>
    </citation>
    <scope>NUCLEOTIDE SEQUENCE</scope>
    <source>
        <strain evidence="1">KUC20120723A-06</strain>
    </source>
</reference>
<accession>A0ACB8AZH2</accession>
<sequence>MSMLNDLERPLLALDWLDLAVEADDKADYLTVAFHSEFIFTRPPPATLRGRGRQGGRSGRSGGHVGGRSGGRATGRRNDGHTTRGPDLEPGLRIASRPVLPSVKTTVVLSHPPVPEQVDAFNDMQAIMETKVIPQFREAYYANCWDTVSIPARICKRTSGLDTSTSSVYSSSHAVEANAMPGGGSQHSIAVICSESSSISTVSSIVTTPTDSPLATSLAGLTISTAPESPVPNADVDVFTATQGSRPPALAMTTQLTPASAQSTHMSDINTGQIESNLAIASPTKTLGQDLDHETSSFTAPAPSLLVPAPDSGSQPNVKFALPATGPDVNQPIPQTPSSSGRQLRLAQIQAALAENSGKNRSNVSSPSQNQGLGLRAPNTLLSGKPRSVDGSQALKDALNVALSQFMLTPASITEMTRCLGGEPGYHTDNWSCILTAAGVPTHCIPEIILVLIGFTGCYAAGKL</sequence>
<evidence type="ECO:0000313" key="1">
    <source>
        <dbReference type="EMBL" id="KAH7917837.1"/>
    </source>
</evidence>
<organism evidence="1 2">
    <name type="scientific">Leucogyrophana mollusca</name>
    <dbReference type="NCBI Taxonomy" id="85980"/>
    <lineage>
        <taxon>Eukaryota</taxon>
        <taxon>Fungi</taxon>
        <taxon>Dikarya</taxon>
        <taxon>Basidiomycota</taxon>
        <taxon>Agaricomycotina</taxon>
        <taxon>Agaricomycetes</taxon>
        <taxon>Agaricomycetidae</taxon>
        <taxon>Boletales</taxon>
        <taxon>Boletales incertae sedis</taxon>
        <taxon>Leucogyrophana</taxon>
    </lineage>
</organism>